<dbReference type="Pfam" id="PF20556">
    <property type="entry name" value="DUF6768"/>
    <property type="match status" value="1"/>
</dbReference>
<dbReference type="AlphaFoldDB" id="A0A5C7BA04"/>
<feature type="transmembrane region" description="Helical" evidence="1">
    <location>
        <begin position="45"/>
        <end position="66"/>
    </location>
</feature>
<dbReference type="Proteomes" id="UP000321938">
    <property type="component" value="Unassembled WGS sequence"/>
</dbReference>
<dbReference type="RefSeq" id="WP_028873499.1">
    <property type="nucleotide sequence ID" value="NZ_VOSB01000003.1"/>
</dbReference>
<keyword evidence="1" id="KW-1133">Transmembrane helix</keyword>
<organism evidence="2 3">
    <name type="scientific">Psychroserpens burtonensis</name>
    <dbReference type="NCBI Taxonomy" id="49278"/>
    <lineage>
        <taxon>Bacteria</taxon>
        <taxon>Pseudomonadati</taxon>
        <taxon>Bacteroidota</taxon>
        <taxon>Flavobacteriia</taxon>
        <taxon>Flavobacteriales</taxon>
        <taxon>Flavobacteriaceae</taxon>
        <taxon>Psychroserpens</taxon>
    </lineage>
</organism>
<sequence>MKTKMEDIDKLIKDTLTEEETKFYDSLEEQNIFGMVRGLYKGKNWWFTLIMHIMNIIAFGLAIYCLVQTFDEENTNNLMLWIAGLFFCFIVMCMLKLYSWMAMDRNAVLREMKRLELQISSLSGKISE</sequence>
<accession>A0A5C7BA04</accession>
<keyword evidence="1" id="KW-0812">Transmembrane</keyword>
<evidence type="ECO:0000313" key="3">
    <source>
        <dbReference type="Proteomes" id="UP000321938"/>
    </source>
</evidence>
<name>A0A5C7BA04_9FLAO</name>
<evidence type="ECO:0000256" key="1">
    <source>
        <dbReference type="SAM" id="Phobius"/>
    </source>
</evidence>
<dbReference type="InterPro" id="IPR046659">
    <property type="entry name" value="DUF6768"/>
</dbReference>
<dbReference type="EMBL" id="VOSB01000003">
    <property type="protein sequence ID" value="TXE19610.1"/>
    <property type="molecule type" value="Genomic_DNA"/>
</dbReference>
<gene>
    <name evidence="2" type="ORF">ES692_02330</name>
</gene>
<feature type="transmembrane region" description="Helical" evidence="1">
    <location>
        <begin position="78"/>
        <end position="98"/>
    </location>
</feature>
<dbReference type="STRING" id="1123037.GCA_000425305_00828"/>
<keyword evidence="3" id="KW-1185">Reference proteome</keyword>
<proteinExistence type="predicted"/>
<reference evidence="2 3" key="1">
    <citation type="submission" date="2019-08" db="EMBL/GenBank/DDBJ databases">
        <title>Genome of Psychroserpens burtonensis ACAM 167.</title>
        <authorList>
            <person name="Bowman J.P."/>
        </authorList>
    </citation>
    <scope>NUCLEOTIDE SEQUENCE [LARGE SCALE GENOMIC DNA]</scope>
    <source>
        <strain evidence="2 3">ACAM 167</strain>
    </source>
</reference>
<evidence type="ECO:0000313" key="2">
    <source>
        <dbReference type="EMBL" id="TXE19610.1"/>
    </source>
</evidence>
<comment type="caution">
    <text evidence="2">The sequence shown here is derived from an EMBL/GenBank/DDBJ whole genome shotgun (WGS) entry which is preliminary data.</text>
</comment>
<keyword evidence="1" id="KW-0472">Membrane</keyword>
<protein>
    <submittedName>
        <fullName evidence="2">Uncharacterized protein</fullName>
    </submittedName>
</protein>
<dbReference type="OrthoDB" id="981351at2"/>